<sequence>MKAVSVDNLNGVVNQFIITTPKGQYFQSYDSIIVFVPANSGKIQLDEYYWAYSKTTGRYRNIFLGETKAETQRNIDNGTYKLTNLN</sequence>
<evidence type="ECO:0000259" key="1">
    <source>
        <dbReference type="Pfam" id="PF26096"/>
    </source>
</evidence>
<proteinExistence type="predicted"/>
<gene>
    <name evidence="2" type="ORF">LCGC14_2327630</name>
</gene>
<name>A0A0F9D3C5_9ZZZZ</name>
<feature type="domain" description="DUF8033" evidence="1">
    <location>
        <begin position="12"/>
        <end position="73"/>
    </location>
</feature>
<evidence type="ECO:0000313" key="2">
    <source>
        <dbReference type="EMBL" id="KKL48226.1"/>
    </source>
</evidence>
<comment type="caution">
    <text evidence="2">The sequence shown here is derived from an EMBL/GenBank/DDBJ whole genome shotgun (WGS) entry which is preliminary data.</text>
</comment>
<organism evidence="2">
    <name type="scientific">marine sediment metagenome</name>
    <dbReference type="NCBI Taxonomy" id="412755"/>
    <lineage>
        <taxon>unclassified sequences</taxon>
        <taxon>metagenomes</taxon>
        <taxon>ecological metagenomes</taxon>
    </lineage>
</organism>
<dbReference type="InterPro" id="IPR058346">
    <property type="entry name" value="DUF8033"/>
</dbReference>
<protein>
    <recommendedName>
        <fullName evidence="1">DUF8033 domain-containing protein</fullName>
    </recommendedName>
</protein>
<accession>A0A0F9D3C5</accession>
<dbReference type="EMBL" id="LAZR01033389">
    <property type="protein sequence ID" value="KKL48226.1"/>
    <property type="molecule type" value="Genomic_DNA"/>
</dbReference>
<dbReference type="AlphaFoldDB" id="A0A0F9D3C5"/>
<reference evidence="2" key="1">
    <citation type="journal article" date="2015" name="Nature">
        <title>Complex archaea that bridge the gap between prokaryotes and eukaryotes.</title>
        <authorList>
            <person name="Spang A."/>
            <person name="Saw J.H."/>
            <person name="Jorgensen S.L."/>
            <person name="Zaremba-Niedzwiedzka K."/>
            <person name="Martijn J."/>
            <person name="Lind A.E."/>
            <person name="van Eijk R."/>
            <person name="Schleper C."/>
            <person name="Guy L."/>
            <person name="Ettema T.J."/>
        </authorList>
    </citation>
    <scope>NUCLEOTIDE SEQUENCE</scope>
</reference>
<dbReference type="Pfam" id="PF26096">
    <property type="entry name" value="DUF8033"/>
    <property type="match status" value="1"/>
</dbReference>